<reference evidence="2" key="1">
    <citation type="journal article" date="2023" name="Commun. Biol.">
        <title>Genome analysis of Parmales, the sister group of diatoms, reveals the evolutionary specialization of diatoms from phago-mixotrophs to photoautotrophs.</title>
        <authorList>
            <person name="Ban H."/>
            <person name="Sato S."/>
            <person name="Yoshikawa S."/>
            <person name="Yamada K."/>
            <person name="Nakamura Y."/>
            <person name="Ichinomiya M."/>
            <person name="Sato N."/>
            <person name="Blanc-Mathieu R."/>
            <person name="Endo H."/>
            <person name="Kuwata A."/>
            <person name="Ogata H."/>
        </authorList>
    </citation>
    <scope>NUCLEOTIDE SEQUENCE [LARGE SCALE GENOMIC DNA]</scope>
    <source>
        <strain evidence="2">NIES 3699</strain>
    </source>
</reference>
<evidence type="ECO:0000313" key="2">
    <source>
        <dbReference type="Proteomes" id="UP001165160"/>
    </source>
</evidence>
<protein>
    <submittedName>
        <fullName evidence="1">Uncharacterized protein</fullName>
    </submittedName>
</protein>
<organism evidence="1 2">
    <name type="scientific">Triparma verrucosa</name>
    <dbReference type="NCBI Taxonomy" id="1606542"/>
    <lineage>
        <taxon>Eukaryota</taxon>
        <taxon>Sar</taxon>
        <taxon>Stramenopiles</taxon>
        <taxon>Ochrophyta</taxon>
        <taxon>Bolidophyceae</taxon>
        <taxon>Parmales</taxon>
        <taxon>Triparmaceae</taxon>
        <taxon>Triparma</taxon>
    </lineage>
</organism>
<accession>A0A9W7BRF2</accession>
<gene>
    <name evidence="1" type="ORF">TrVE_jg13154</name>
</gene>
<proteinExistence type="predicted"/>
<name>A0A9W7BRF2_9STRA</name>
<evidence type="ECO:0000313" key="1">
    <source>
        <dbReference type="EMBL" id="GMH90985.1"/>
    </source>
</evidence>
<dbReference type="AlphaFoldDB" id="A0A9W7BRF2"/>
<dbReference type="EMBL" id="BRXX01000111">
    <property type="protein sequence ID" value="GMH90985.1"/>
    <property type="molecule type" value="Genomic_DNA"/>
</dbReference>
<sequence>MEVGLTQVITCGVLACAVIGRQELPNVARTAGLHVGRLVGALRYARRRVDGFNKETGDVKEINKLREEMRKGLEELDVVRRELSMATRDTDPAKAIAEATWDKGSADLRGGSENTAELISNIIKEDYIERHYEGLSDSERGKYERLMPDAKQKEE</sequence>
<dbReference type="Proteomes" id="UP001165160">
    <property type="component" value="Unassembled WGS sequence"/>
</dbReference>
<keyword evidence="2" id="KW-1185">Reference proteome</keyword>
<comment type="caution">
    <text evidence="1">The sequence shown here is derived from an EMBL/GenBank/DDBJ whole genome shotgun (WGS) entry which is preliminary data.</text>
</comment>